<dbReference type="Pfam" id="PF04315">
    <property type="entry name" value="EpmC"/>
    <property type="match status" value="1"/>
</dbReference>
<dbReference type="InterPro" id="IPR007411">
    <property type="entry name" value="EpmC"/>
</dbReference>
<gene>
    <name evidence="1" type="ORF">SAMN05660971_04213</name>
</gene>
<evidence type="ECO:0008006" key="3">
    <source>
        <dbReference type="Google" id="ProtNLM"/>
    </source>
</evidence>
<protein>
    <recommendedName>
        <fullName evidence="3">Elongation factor P hydroxylase</fullName>
    </recommendedName>
</protein>
<evidence type="ECO:0000313" key="2">
    <source>
        <dbReference type="Proteomes" id="UP000184123"/>
    </source>
</evidence>
<dbReference type="EMBL" id="FRCA01000017">
    <property type="protein sequence ID" value="SHM90045.1"/>
    <property type="molecule type" value="Genomic_DNA"/>
</dbReference>
<reference evidence="1 2" key="1">
    <citation type="submission" date="2016-11" db="EMBL/GenBank/DDBJ databases">
        <authorList>
            <person name="Jaros S."/>
            <person name="Januszkiewicz K."/>
            <person name="Wedrychowicz H."/>
        </authorList>
    </citation>
    <scope>NUCLEOTIDE SEQUENCE [LARGE SCALE GENOMIC DNA]</scope>
    <source>
        <strain evidence="1 2">DSM 4740</strain>
    </source>
</reference>
<name>A0A1M7MGW5_9GAMM</name>
<organism evidence="1 2">
    <name type="scientific">Halomonas cupida</name>
    <dbReference type="NCBI Taxonomy" id="44933"/>
    <lineage>
        <taxon>Bacteria</taxon>
        <taxon>Pseudomonadati</taxon>
        <taxon>Pseudomonadota</taxon>
        <taxon>Gammaproteobacteria</taxon>
        <taxon>Oceanospirillales</taxon>
        <taxon>Halomonadaceae</taxon>
        <taxon>Halomonas</taxon>
    </lineage>
</organism>
<dbReference type="STRING" id="44933.SAMN05660971_04213"/>
<proteinExistence type="predicted"/>
<sequence length="249" mass="27729">MAPGQHEPVGLLSPAFSSTTLPIINPGSFFLPSMSETVPSPANSLQIAPASDTRRAEHRLEDIIALFDGLFVDTFNTRLVRGGDEPLYLPADADCAWHRVIFARGFYTSALHEISHWCIAGERRRLLEDYGYWYIPDGRDAQQQHDFEKVEIAPQALELVLSRACGIRFHVSVDNLGDVEVDREAFEARVSARADRYVSEGLPLRAAALERALRELYHRGVALRDAVKAGRERLVTERPKAGRGTPQPA</sequence>
<dbReference type="AlphaFoldDB" id="A0A1M7MGW5"/>
<evidence type="ECO:0000313" key="1">
    <source>
        <dbReference type="EMBL" id="SHM90045.1"/>
    </source>
</evidence>
<accession>A0A1M7MGW5</accession>
<dbReference type="Proteomes" id="UP000184123">
    <property type="component" value="Unassembled WGS sequence"/>
</dbReference>